<sequence length="280" mass="29617">MLLAVGLFALMDAGLKQLSAHYPAFQVAALRGAASLPLVLVWALATAGIGPLLRVRWSLHLLRGVLGVAMMASFVFALKTLPLSTAYSVFFVAPLLITALSVPMLGEHVGPRRWTAIVLGLVGVLVLLRPTGEGLMSMASLAVLLAALMYAISAISVRVLARTDSTQSMMVWLMTMIALGAGVLAIPDWVPIDAGDLWIIAGVGVSGAFGQYAITEAFRLGEASQIAPLEYTALVWGVLLDLGLWGVLPDAITWLGSAIIVASGLYLLRREKVHAEAEHP</sequence>
<dbReference type="Proteomes" id="UP000267049">
    <property type="component" value="Unassembled WGS sequence"/>
</dbReference>
<keyword evidence="1" id="KW-0472">Membrane</keyword>
<feature type="domain" description="EamA" evidence="2">
    <location>
        <begin position="139"/>
        <end position="263"/>
    </location>
</feature>
<feature type="transmembrane region" description="Helical" evidence="1">
    <location>
        <begin position="84"/>
        <end position="102"/>
    </location>
</feature>
<proteinExistence type="predicted"/>
<keyword evidence="1" id="KW-1133">Transmembrane helix</keyword>
<feature type="transmembrane region" description="Helical" evidence="1">
    <location>
        <begin position="226"/>
        <end position="245"/>
    </location>
</feature>
<dbReference type="InterPro" id="IPR000620">
    <property type="entry name" value="EamA_dom"/>
</dbReference>
<evidence type="ECO:0000313" key="4">
    <source>
        <dbReference type="Proteomes" id="UP000267049"/>
    </source>
</evidence>
<accession>A0A3M8SM34</accession>
<name>A0A3M8SM34_9GAMM</name>
<dbReference type="Pfam" id="PF00892">
    <property type="entry name" value="EamA"/>
    <property type="match status" value="2"/>
</dbReference>
<dbReference type="GO" id="GO:0016020">
    <property type="term" value="C:membrane"/>
    <property type="evidence" value="ECO:0007669"/>
    <property type="project" value="InterPro"/>
</dbReference>
<feature type="transmembrane region" description="Helical" evidence="1">
    <location>
        <begin position="169"/>
        <end position="190"/>
    </location>
</feature>
<dbReference type="PANTHER" id="PTHR22911:SF103">
    <property type="entry name" value="BLR2811 PROTEIN"/>
    <property type="match status" value="1"/>
</dbReference>
<keyword evidence="1" id="KW-0812">Transmembrane</keyword>
<feature type="transmembrane region" description="Helical" evidence="1">
    <location>
        <begin position="251"/>
        <end position="268"/>
    </location>
</feature>
<feature type="transmembrane region" description="Helical" evidence="1">
    <location>
        <begin position="138"/>
        <end position="157"/>
    </location>
</feature>
<keyword evidence="4" id="KW-1185">Reference proteome</keyword>
<evidence type="ECO:0000313" key="3">
    <source>
        <dbReference type="EMBL" id="RNF82279.1"/>
    </source>
</evidence>
<organism evidence="3 4">
    <name type="scientific">Montanilutibacter psychrotolerans</name>
    <dbReference type="NCBI Taxonomy" id="1327343"/>
    <lineage>
        <taxon>Bacteria</taxon>
        <taxon>Pseudomonadati</taxon>
        <taxon>Pseudomonadota</taxon>
        <taxon>Gammaproteobacteria</taxon>
        <taxon>Lysobacterales</taxon>
        <taxon>Lysobacteraceae</taxon>
        <taxon>Montanilutibacter</taxon>
    </lineage>
</organism>
<evidence type="ECO:0000259" key="2">
    <source>
        <dbReference type="Pfam" id="PF00892"/>
    </source>
</evidence>
<dbReference type="SUPFAM" id="SSF103481">
    <property type="entry name" value="Multidrug resistance efflux transporter EmrE"/>
    <property type="match status" value="2"/>
</dbReference>
<protein>
    <submittedName>
        <fullName evidence="3">DMT family transporter</fullName>
    </submittedName>
</protein>
<feature type="domain" description="EamA" evidence="2">
    <location>
        <begin position="2"/>
        <end position="128"/>
    </location>
</feature>
<gene>
    <name evidence="3" type="ORF">EER27_14875</name>
</gene>
<dbReference type="AlphaFoldDB" id="A0A3M8SM34"/>
<feature type="transmembrane region" description="Helical" evidence="1">
    <location>
        <begin position="30"/>
        <end position="53"/>
    </location>
</feature>
<feature type="transmembrane region" description="Helical" evidence="1">
    <location>
        <begin position="114"/>
        <end position="132"/>
    </location>
</feature>
<dbReference type="InterPro" id="IPR037185">
    <property type="entry name" value="EmrE-like"/>
</dbReference>
<evidence type="ECO:0000256" key="1">
    <source>
        <dbReference type="SAM" id="Phobius"/>
    </source>
</evidence>
<comment type="caution">
    <text evidence="3">The sequence shown here is derived from an EMBL/GenBank/DDBJ whole genome shotgun (WGS) entry which is preliminary data.</text>
</comment>
<reference evidence="3 4" key="1">
    <citation type="submission" date="2018-11" db="EMBL/GenBank/DDBJ databases">
        <title>Lysobacter cryohumiis sp. nov., isolated from soil in the Tianshan Mountains, Xinjiang, China.</title>
        <authorList>
            <person name="Luo Y."/>
            <person name="Sheng H."/>
        </authorList>
    </citation>
    <scope>NUCLEOTIDE SEQUENCE [LARGE SCALE GENOMIC DNA]</scope>
    <source>
        <strain evidence="3 4">ZS60</strain>
    </source>
</reference>
<dbReference type="RefSeq" id="WP_123089007.1">
    <property type="nucleotide sequence ID" value="NZ_RIBS01000009.1"/>
</dbReference>
<feature type="transmembrane region" description="Helical" evidence="1">
    <location>
        <begin position="196"/>
        <end position="214"/>
    </location>
</feature>
<dbReference type="OrthoDB" id="148351at2"/>
<dbReference type="Gene3D" id="1.10.3730.20">
    <property type="match status" value="1"/>
</dbReference>
<dbReference type="PANTHER" id="PTHR22911">
    <property type="entry name" value="ACYL-MALONYL CONDENSING ENZYME-RELATED"/>
    <property type="match status" value="1"/>
</dbReference>
<feature type="transmembrane region" description="Helical" evidence="1">
    <location>
        <begin position="60"/>
        <end position="78"/>
    </location>
</feature>
<dbReference type="EMBL" id="RIBS01000009">
    <property type="protein sequence ID" value="RNF82279.1"/>
    <property type="molecule type" value="Genomic_DNA"/>
</dbReference>